<evidence type="ECO:0000313" key="2">
    <source>
        <dbReference type="Proteomes" id="UP000319557"/>
    </source>
</evidence>
<dbReference type="KEGG" id="ruv:EC9_02560"/>
<dbReference type="Proteomes" id="UP000319557">
    <property type="component" value="Chromosome"/>
</dbReference>
<gene>
    <name evidence="1" type="ORF">EC9_02560</name>
</gene>
<dbReference type="EMBL" id="CP036261">
    <property type="protein sequence ID" value="QDS86098.1"/>
    <property type="molecule type" value="Genomic_DNA"/>
</dbReference>
<sequence length="77" mass="7942">MKVGDIGFEPTTSTMSTQELADGNTAKRWGNHGSKNGCPNGCPSTIDLADLAAVMGKQLNTDELGAFVASLTAEVAQ</sequence>
<keyword evidence="2" id="KW-1185">Reference proteome</keyword>
<organism evidence="1 2">
    <name type="scientific">Rosistilla ulvae</name>
    <dbReference type="NCBI Taxonomy" id="1930277"/>
    <lineage>
        <taxon>Bacteria</taxon>
        <taxon>Pseudomonadati</taxon>
        <taxon>Planctomycetota</taxon>
        <taxon>Planctomycetia</taxon>
        <taxon>Pirellulales</taxon>
        <taxon>Pirellulaceae</taxon>
        <taxon>Rosistilla</taxon>
    </lineage>
</organism>
<protein>
    <submittedName>
        <fullName evidence="1">Uncharacterized protein</fullName>
    </submittedName>
</protein>
<reference evidence="1 2" key="1">
    <citation type="submission" date="2019-02" db="EMBL/GenBank/DDBJ databases">
        <title>Deep-cultivation of Planctomycetes and their phenomic and genomic characterization uncovers novel biology.</title>
        <authorList>
            <person name="Wiegand S."/>
            <person name="Jogler M."/>
            <person name="Boedeker C."/>
            <person name="Pinto D."/>
            <person name="Vollmers J."/>
            <person name="Rivas-Marin E."/>
            <person name="Kohn T."/>
            <person name="Peeters S.H."/>
            <person name="Heuer A."/>
            <person name="Rast P."/>
            <person name="Oberbeckmann S."/>
            <person name="Bunk B."/>
            <person name="Jeske O."/>
            <person name="Meyerdierks A."/>
            <person name="Storesund J.E."/>
            <person name="Kallscheuer N."/>
            <person name="Luecker S."/>
            <person name="Lage O.M."/>
            <person name="Pohl T."/>
            <person name="Merkel B.J."/>
            <person name="Hornburger P."/>
            <person name="Mueller R.-W."/>
            <person name="Bruemmer F."/>
            <person name="Labrenz M."/>
            <person name="Spormann A.M."/>
            <person name="Op den Camp H."/>
            <person name="Overmann J."/>
            <person name="Amann R."/>
            <person name="Jetten M.S.M."/>
            <person name="Mascher T."/>
            <person name="Medema M.H."/>
            <person name="Devos D.P."/>
            <person name="Kaster A.-K."/>
            <person name="Ovreas L."/>
            <person name="Rohde M."/>
            <person name="Galperin M.Y."/>
            <person name="Jogler C."/>
        </authorList>
    </citation>
    <scope>NUCLEOTIDE SEQUENCE [LARGE SCALE GENOMIC DNA]</scope>
    <source>
        <strain evidence="1 2">EC9</strain>
    </source>
</reference>
<name>A0A517LTZ7_9BACT</name>
<proteinExistence type="predicted"/>
<dbReference type="AlphaFoldDB" id="A0A517LTZ7"/>
<evidence type="ECO:0000313" key="1">
    <source>
        <dbReference type="EMBL" id="QDS86098.1"/>
    </source>
</evidence>
<accession>A0A517LTZ7</accession>